<dbReference type="GO" id="GO:0015074">
    <property type="term" value="P:DNA integration"/>
    <property type="evidence" value="ECO:0007669"/>
    <property type="project" value="UniProtKB-KW"/>
</dbReference>
<keyword evidence="7" id="KW-1185">Reference proteome</keyword>
<dbReference type="GO" id="GO:0003677">
    <property type="term" value="F:DNA binding"/>
    <property type="evidence" value="ECO:0007669"/>
    <property type="project" value="UniProtKB-KW"/>
</dbReference>
<name>A0A1E3H0S0_9HYPH</name>
<dbReference type="InterPro" id="IPR050090">
    <property type="entry name" value="Tyrosine_recombinase_XerCD"/>
</dbReference>
<dbReference type="PANTHER" id="PTHR30349">
    <property type="entry name" value="PHAGE INTEGRASE-RELATED"/>
    <property type="match status" value="1"/>
</dbReference>
<dbReference type="InterPro" id="IPR002104">
    <property type="entry name" value="Integrase_catalytic"/>
</dbReference>
<comment type="caution">
    <text evidence="6">The sequence shown here is derived from an EMBL/GenBank/DDBJ whole genome shotgun (WGS) entry which is preliminary data.</text>
</comment>
<reference evidence="6 7" key="1">
    <citation type="submission" date="2016-07" db="EMBL/GenBank/DDBJ databases">
        <title>Draft Genome Sequence of Methylobrevis pamukkalensis PK2.</title>
        <authorList>
            <person name="Vasilenko O.V."/>
            <person name="Doronina N.V."/>
            <person name="Shmareva M.N."/>
            <person name="Tarlachkov S.V."/>
            <person name="Mustakhimov I."/>
            <person name="Trotsenko Y.A."/>
        </authorList>
    </citation>
    <scope>NUCLEOTIDE SEQUENCE [LARGE SCALE GENOMIC DNA]</scope>
    <source>
        <strain evidence="6 7">PK2</strain>
    </source>
</reference>
<dbReference type="PROSITE" id="PS51898">
    <property type="entry name" value="TYR_RECOMBINASE"/>
    <property type="match status" value="1"/>
</dbReference>
<accession>A0A1E3H0S0</accession>
<sequence>MGTIIERPRKKGPPAYLAQISLMRDGRIVHRESRTFDRRPAAAAWMRKREKELAAPGGIEAAQRDKRNPTLGDAIDRYLAETGNRIGRTKTQVLKSLKAEDIAGRPCEEIRSPDIVDLARALGTRMQPQTVGNYLSHLGAIFAIARPAWGYPLDKGAMDDARIVMRKLGMTSKSLKRERRPALDELDRLMTHFADRSARAPTAAPMHALVAFALFSTRRQEEITRLAWADLDEAGSRILVRDMKHPGQKRGNDLWCDLPTEALAIIRSQPREGDLIYPYSTDAISAAFTRACKVAGIEDLHFHDLRHEGVSRLFEMGLSIPRVAAVSGHRSWSSLQRYTHLRQTGDKWAGWHWLTRIAPHRPEAD</sequence>
<dbReference type="PATRIC" id="fig|1439726.3.peg.2935"/>
<dbReference type="AlphaFoldDB" id="A0A1E3H0S0"/>
<dbReference type="GO" id="GO:0006310">
    <property type="term" value="P:DNA recombination"/>
    <property type="evidence" value="ECO:0007669"/>
    <property type="project" value="UniProtKB-KW"/>
</dbReference>
<dbReference type="Gene3D" id="1.10.150.130">
    <property type="match status" value="1"/>
</dbReference>
<evidence type="ECO:0000259" key="5">
    <source>
        <dbReference type="PROSITE" id="PS51898"/>
    </source>
</evidence>
<dbReference type="PANTHER" id="PTHR30349:SF41">
    <property type="entry name" value="INTEGRASE_RECOMBINASE PROTEIN MJ0367-RELATED"/>
    <property type="match status" value="1"/>
</dbReference>
<keyword evidence="2" id="KW-0229">DNA integration</keyword>
<protein>
    <submittedName>
        <fullName evidence="6">Tyrosine recombinase XerC</fullName>
    </submittedName>
</protein>
<proteinExistence type="inferred from homology"/>
<keyword evidence="4" id="KW-0233">DNA recombination</keyword>
<feature type="domain" description="Tyr recombinase" evidence="5">
    <location>
        <begin position="176"/>
        <end position="353"/>
    </location>
</feature>
<evidence type="ECO:0000256" key="3">
    <source>
        <dbReference type="ARBA" id="ARBA00023125"/>
    </source>
</evidence>
<evidence type="ECO:0000256" key="1">
    <source>
        <dbReference type="ARBA" id="ARBA00008857"/>
    </source>
</evidence>
<dbReference type="EMBL" id="MCRJ01000069">
    <property type="protein sequence ID" value="ODN69900.1"/>
    <property type="molecule type" value="Genomic_DNA"/>
</dbReference>
<evidence type="ECO:0000256" key="4">
    <source>
        <dbReference type="ARBA" id="ARBA00023172"/>
    </source>
</evidence>
<dbReference type="InterPro" id="IPR011010">
    <property type="entry name" value="DNA_brk_join_enz"/>
</dbReference>
<dbReference type="InterPro" id="IPR013762">
    <property type="entry name" value="Integrase-like_cat_sf"/>
</dbReference>
<dbReference type="Gene3D" id="1.10.443.10">
    <property type="entry name" value="Intergrase catalytic core"/>
    <property type="match status" value="1"/>
</dbReference>
<evidence type="ECO:0000256" key="2">
    <source>
        <dbReference type="ARBA" id="ARBA00022908"/>
    </source>
</evidence>
<dbReference type="InterPro" id="IPR010998">
    <property type="entry name" value="Integrase_recombinase_N"/>
</dbReference>
<organism evidence="6 7">
    <name type="scientific">Methylobrevis pamukkalensis</name>
    <dbReference type="NCBI Taxonomy" id="1439726"/>
    <lineage>
        <taxon>Bacteria</taxon>
        <taxon>Pseudomonadati</taxon>
        <taxon>Pseudomonadota</taxon>
        <taxon>Alphaproteobacteria</taxon>
        <taxon>Hyphomicrobiales</taxon>
        <taxon>Pleomorphomonadaceae</taxon>
        <taxon>Methylobrevis</taxon>
    </lineage>
</organism>
<dbReference type="Proteomes" id="UP000094622">
    <property type="component" value="Unassembled WGS sequence"/>
</dbReference>
<dbReference type="SUPFAM" id="SSF56349">
    <property type="entry name" value="DNA breaking-rejoining enzymes"/>
    <property type="match status" value="1"/>
</dbReference>
<dbReference type="RefSeq" id="WP_069307291.1">
    <property type="nucleotide sequence ID" value="NZ_MCRJ01000069.1"/>
</dbReference>
<comment type="similarity">
    <text evidence="1">Belongs to the 'phage' integrase family.</text>
</comment>
<dbReference type="Pfam" id="PF00589">
    <property type="entry name" value="Phage_integrase"/>
    <property type="match status" value="1"/>
</dbReference>
<dbReference type="OrthoDB" id="6388170at2"/>
<evidence type="ECO:0000313" key="7">
    <source>
        <dbReference type="Proteomes" id="UP000094622"/>
    </source>
</evidence>
<evidence type="ECO:0000313" key="6">
    <source>
        <dbReference type="EMBL" id="ODN69900.1"/>
    </source>
</evidence>
<dbReference type="CDD" id="cd00796">
    <property type="entry name" value="INT_Rci_Hp1_C"/>
    <property type="match status" value="1"/>
</dbReference>
<gene>
    <name evidence="6" type="primary">xerC_2</name>
    <name evidence="6" type="ORF">A6302_02782</name>
</gene>
<keyword evidence="3" id="KW-0238">DNA-binding</keyword>